<dbReference type="InterPro" id="IPR050400">
    <property type="entry name" value="Bact_Cytoskel_RodZ"/>
</dbReference>
<accession>A0A941BG87</accession>
<dbReference type="Gene3D" id="1.10.260.40">
    <property type="entry name" value="lambda repressor-like DNA-binding domains"/>
    <property type="match status" value="1"/>
</dbReference>
<reference evidence="2" key="1">
    <citation type="submission" date="2021-04" db="EMBL/GenBank/DDBJ databases">
        <title>The genome sequence of Ideonella sp. 4Y11.</title>
        <authorList>
            <person name="Liu Y."/>
        </authorList>
    </citation>
    <scope>NUCLEOTIDE SEQUENCE</scope>
    <source>
        <strain evidence="2">4Y11</strain>
    </source>
</reference>
<dbReference type="PANTHER" id="PTHR34475">
    <property type="match status" value="1"/>
</dbReference>
<keyword evidence="3" id="KW-1185">Reference proteome</keyword>
<dbReference type="InterPro" id="IPR010982">
    <property type="entry name" value="Lambda_DNA-bd_dom_sf"/>
</dbReference>
<sequence>MGGNGAASAGALLREARMAQGMHIAVLATHLKVSPRKLEALEQDRHDELQGPTFVRALAQAACRALKIDPAPILALLPPAGQRTLDDVGGGLNAPFREHGMRRDPALELDAKGKGVLVTVLVLLMGAALLWLVPRQSSSPDSSPAAAASSAAMDQVLGAASQVVSALTPASVPALVPAPVPAEPAAASAPTSAASVAAVPAAPAAPVLVPDHLLQVRATVESWVEVLDGNGQAMISRTLQPGETVDLDGALPLRVKIGNAIGTELRFRGQPVDLAAATRDNVARLELK</sequence>
<evidence type="ECO:0000313" key="3">
    <source>
        <dbReference type="Proteomes" id="UP000678374"/>
    </source>
</evidence>
<dbReference type="Pfam" id="PF13464">
    <property type="entry name" value="RodZ_C"/>
    <property type="match status" value="1"/>
</dbReference>
<dbReference type="InterPro" id="IPR025194">
    <property type="entry name" value="RodZ-like_C"/>
</dbReference>
<dbReference type="PANTHER" id="PTHR34475:SF1">
    <property type="entry name" value="CYTOSKELETON PROTEIN RODZ"/>
    <property type="match status" value="1"/>
</dbReference>
<comment type="caution">
    <text evidence="2">The sequence shown here is derived from an EMBL/GenBank/DDBJ whole genome shotgun (WGS) entry which is preliminary data.</text>
</comment>
<proteinExistence type="predicted"/>
<dbReference type="GO" id="GO:0003677">
    <property type="term" value="F:DNA binding"/>
    <property type="evidence" value="ECO:0007669"/>
    <property type="project" value="InterPro"/>
</dbReference>
<gene>
    <name evidence="2" type="ORF">KAK06_11440</name>
</gene>
<dbReference type="Proteomes" id="UP000678374">
    <property type="component" value="Unassembled WGS sequence"/>
</dbReference>
<evidence type="ECO:0000313" key="2">
    <source>
        <dbReference type="EMBL" id="MBQ0959561.1"/>
    </source>
</evidence>
<feature type="domain" description="Cytoskeleton protein RodZ-like C-terminal" evidence="1">
    <location>
        <begin position="216"/>
        <end position="286"/>
    </location>
</feature>
<dbReference type="AlphaFoldDB" id="A0A941BG87"/>
<dbReference type="Pfam" id="PF13413">
    <property type="entry name" value="HTH_25"/>
    <property type="match status" value="1"/>
</dbReference>
<protein>
    <submittedName>
        <fullName evidence="2">Helix-turn-helix domain-containing protein</fullName>
    </submittedName>
</protein>
<organism evidence="2 3">
    <name type="scientific">Ideonella aquatica</name>
    <dbReference type="NCBI Taxonomy" id="2824119"/>
    <lineage>
        <taxon>Bacteria</taxon>
        <taxon>Pseudomonadati</taxon>
        <taxon>Pseudomonadota</taxon>
        <taxon>Betaproteobacteria</taxon>
        <taxon>Burkholderiales</taxon>
        <taxon>Sphaerotilaceae</taxon>
        <taxon>Ideonella</taxon>
    </lineage>
</organism>
<evidence type="ECO:0000259" key="1">
    <source>
        <dbReference type="Pfam" id="PF13464"/>
    </source>
</evidence>
<dbReference type="EMBL" id="JAGQDE010000008">
    <property type="protein sequence ID" value="MBQ0959561.1"/>
    <property type="molecule type" value="Genomic_DNA"/>
</dbReference>
<name>A0A941BG87_9BURK</name>